<evidence type="ECO:0000313" key="3">
    <source>
        <dbReference type="EMBL" id="KAK9811351.1"/>
    </source>
</evidence>
<accession>A0AAW1PSD5</accession>
<keyword evidence="4" id="KW-1185">Reference proteome</keyword>
<comment type="caution">
    <text evidence="3">The sequence shown here is derived from an EMBL/GenBank/DDBJ whole genome shotgun (WGS) entry which is preliminary data.</text>
</comment>
<proteinExistence type="predicted"/>
<evidence type="ECO:0000259" key="2">
    <source>
        <dbReference type="Pfam" id="PF25370"/>
    </source>
</evidence>
<sequence length="426" mass="43789">MTTASQAQDPESRLVGSVGRGSELVNSASGAATPFSVLPPSVCLTLQKGSFITAPLPSTSSAPSQCYQVLPQPLHGSSGPPGPPAYYTQLVGPARSPYAPPQLPTLRSTANALRRCVSQVGLLDSDLLDTPVAQKHLSVFDCDSPQAPHAPPLVSACTSGLPDLPKMSPPTLLPIDENAHFANQAANPLANEFATLGPQDIMAVCDSRPSHSQMVAAGGPGAGLLRTTSTSSETTHRVFGQLSPPEALLPVSPPVPQAHGVCMDPAADVAVAAAAAVATAMKAADGCAANPADPSGPAAGLRPTIRQPINSGSHESGDLSLWTDASLPDQKRQRKTQAATGEAALPMSAGVSCKPVQLPTSSVRERAAQILTILHNEGQPTPERLLRRLLGNTADSSKALRWLVAKGQVTKAGRGGKSDPFAYTLA</sequence>
<evidence type="ECO:0000313" key="4">
    <source>
        <dbReference type="Proteomes" id="UP001489004"/>
    </source>
</evidence>
<reference evidence="3 4" key="1">
    <citation type="journal article" date="2024" name="Nat. Commun.">
        <title>Phylogenomics reveals the evolutionary origins of lichenization in chlorophyte algae.</title>
        <authorList>
            <person name="Puginier C."/>
            <person name="Libourel C."/>
            <person name="Otte J."/>
            <person name="Skaloud P."/>
            <person name="Haon M."/>
            <person name="Grisel S."/>
            <person name="Petersen M."/>
            <person name="Berrin J.G."/>
            <person name="Delaux P.M."/>
            <person name="Dal Grande F."/>
            <person name="Keller J."/>
        </authorList>
    </citation>
    <scope>NUCLEOTIDE SEQUENCE [LARGE SCALE GENOMIC DNA]</scope>
    <source>
        <strain evidence="3 4">SAG 2043</strain>
    </source>
</reference>
<feature type="domain" description="HTH three-helical bundle" evidence="2">
    <location>
        <begin position="361"/>
        <end position="401"/>
    </location>
</feature>
<name>A0AAW1PSD5_9CHLO</name>
<organism evidence="3 4">
    <name type="scientific">[Myrmecia] bisecta</name>
    <dbReference type="NCBI Taxonomy" id="41462"/>
    <lineage>
        <taxon>Eukaryota</taxon>
        <taxon>Viridiplantae</taxon>
        <taxon>Chlorophyta</taxon>
        <taxon>core chlorophytes</taxon>
        <taxon>Trebouxiophyceae</taxon>
        <taxon>Trebouxiales</taxon>
        <taxon>Trebouxiaceae</taxon>
        <taxon>Myrmecia</taxon>
    </lineage>
</organism>
<dbReference type="Proteomes" id="UP001489004">
    <property type="component" value="Unassembled WGS sequence"/>
</dbReference>
<gene>
    <name evidence="3" type="ORF">WJX72_002300</name>
</gene>
<feature type="region of interest" description="Disordered" evidence="1">
    <location>
        <begin position="286"/>
        <end position="343"/>
    </location>
</feature>
<dbReference type="InterPro" id="IPR057523">
    <property type="entry name" value="HTH_74"/>
</dbReference>
<dbReference type="EMBL" id="JALJOR010000009">
    <property type="protein sequence ID" value="KAK9811351.1"/>
    <property type="molecule type" value="Genomic_DNA"/>
</dbReference>
<protein>
    <recommendedName>
        <fullName evidence="2">HTH three-helical bundle domain-containing protein</fullName>
    </recommendedName>
</protein>
<evidence type="ECO:0000256" key="1">
    <source>
        <dbReference type="SAM" id="MobiDB-lite"/>
    </source>
</evidence>
<dbReference type="AlphaFoldDB" id="A0AAW1PSD5"/>
<dbReference type="Pfam" id="PF25370">
    <property type="entry name" value="HTH_74"/>
    <property type="match status" value="1"/>
</dbReference>